<dbReference type="AlphaFoldDB" id="A0A853DKG3"/>
<proteinExistence type="predicted"/>
<name>A0A853DKG3_9MICO</name>
<dbReference type="Proteomes" id="UP000571817">
    <property type="component" value="Unassembled WGS sequence"/>
</dbReference>
<evidence type="ECO:0000313" key="2">
    <source>
        <dbReference type="EMBL" id="NYJ76523.1"/>
    </source>
</evidence>
<evidence type="ECO:0000256" key="1">
    <source>
        <dbReference type="SAM" id="MobiDB-lite"/>
    </source>
</evidence>
<feature type="compositionally biased region" description="Low complexity" evidence="1">
    <location>
        <begin position="79"/>
        <end position="92"/>
    </location>
</feature>
<organism evidence="2 3">
    <name type="scientific">Allobranchiibius huperziae</name>
    <dbReference type="NCBI Taxonomy" id="1874116"/>
    <lineage>
        <taxon>Bacteria</taxon>
        <taxon>Bacillati</taxon>
        <taxon>Actinomycetota</taxon>
        <taxon>Actinomycetes</taxon>
        <taxon>Micrococcales</taxon>
        <taxon>Dermacoccaceae</taxon>
        <taxon>Allobranchiibius</taxon>
    </lineage>
</organism>
<accession>A0A853DKG3</accession>
<keyword evidence="3" id="KW-1185">Reference proteome</keyword>
<dbReference type="RefSeq" id="WP_179483914.1">
    <property type="nucleotide sequence ID" value="NZ_JACCFW010000003.1"/>
</dbReference>
<dbReference type="EMBL" id="JACCFW010000003">
    <property type="protein sequence ID" value="NYJ76523.1"/>
    <property type="molecule type" value="Genomic_DNA"/>
</dbReference>
<evidence type="ECO:0000313" key="3">
    <source>
        <dbReference type="Proteomes" id="UP000571817"/>
    </source>
</evidence>
<gene>
    <name evidence="2" type="ORF">HNR15_003541</name>
</gene>
<protein>
    <submittedName>
        <fullName evidence="2">Uncharacterized protein</fullName>
    </submittedName>
</protein>
<sequence>MAQTLPWLASEGPRRLSPALTRFTMCTPAWTADDLVHALADAALRQGRRSPLADRAVRTRPAVLFAAMLRELDEQADHPGAAFTTPAPAPTGRCDRDECEGWIEIRDAQGQLDGARPCPDPAHRRAQLHELVDVGGWDVDESPF</sequence>
<comment type="caution">
    <text evidence="2">The sequence shown here is derived from an EMBL/GenBank/DDBJ whole genome shotgun (WGS) entry which is preliminary data.</text>
</comment>
<feature type="region of interest" description="Disordered" evidence="1">
    <location>
        <begin position="76"/>
        <end position="95"/>
    </location>
</feature>
<reference evidence="2 3" key="1">
    <citation type="submission" date="2020-07" db="EMBL/GenBank/DDBJ databases">
        <title>Sequencing the genomes of 1000 actinobacteria strains.</title>
        <authorList>
            <person name="Klenk H.-P."/>
        </authorList>
    </citation>
    <scope>NUCLEOTIDE SEQUENCE [LARGE SCALE GENOMIC DNA]</scope>
    <source>
        <strain evidence="2 3">DSM 29531</strain>
    </source>
</reference>